<keyword evidence="7" id="KW-1185">Reference proteome</keyword>
<evidence type="ECO:0000259" key="5">
    <source>
        <dbReference type="PROSITE" id="PS50822"/>
    </source>
</evidence>
<sequence>MVSRLVRPYKASWAWTPGDSCILWTYNHTAREPSAVCMADRGSGRGRGPPRSGGGDRGGRRGGFDGGGGGGRGMMGGRGGGDRGGFRGGRDGGGRGGGFGGRGGGGGGRATRPSNRQAQLGTASQPGETVTLDATDAARRGVQNAVASYSDSAKGFQGQPRPSRTGFGSSGRKVKVLANHFKVLSKLAESYHYDVAIARLRNDGSTGSADDSKPLPANVCRLVEFTIEVQEEDAARPRNFQVKIKYASSVAMRDLYDFAEGRAGGAEMPQEAIQALDVAFNHSISLNPACQSMARAFFFESGLKQSLGFGAEAWLGFSQSLRPSQGGLTLNVDIAATAFLEPVPCLDYLLRNADMRDPMQQLAPMARKRAGKAFQGIKIMVQPFGGMNKRGYKCVGLTDESSDDATFMNNQEGREMSVTEYFLGRYQKRLTYGHLPCLNCGSRTKPVYLPIELCSVAPGQRRLKLNEKQTAAMIKLAAQKPWDRSKRIQDYVHKDSGLLQDPTLREFNLTVSPQMMEVNARVLEPPTLQYSTKQPPKSVGYLGAWNLEKVAFFDPKIITSLGIVSFCNQQFCGGGLQAPLSLERFMWDLLDMCRKTGITIPANAAKDGPAMPEIIWHNASSTFPGESLEAAKAAAIKTFGKDPEIIFVALPRKEKEIYEEVKRASDSLLGIPSQCFVADKAGVGTETRTRREQYTANVCMKVNAKIGGRNLRLTDRDEADKPFMKQPYMVLGADVTHPMGFSESEPSIAAVVGSQDRYLAKYAAEVHLQPHRLEIIQGLKEAVKKLLLAWRANNGDRVWPARLFFYRDGVSEGQFAAVQMLEIPQIRMACEELGISPMPKLTFIIVQKRHHTRIFPANPKDAEKSGNVQPGTVVDSQITHPTEHDFFLVSHSGIQGTSRPTHYHVLWDENAMGADMLQTFTYKMCYLFCRCTRSVSVAPPAYYAHLAAFRGRAMMYYGDSSESESVFSAKSGPPGATSVQNATINPRLARTMYYV</sequence>
<dbReference type="InterPro" id="IPR036085">
    <property type="entry name" value="PAZ_dom_sf"/>
</dbReference>
<dbReference type="SUPFAM" id="SSF53098">
    <property type="entry name" value="Ribonuclease H-like"/>
    <property type="match status" value="1"/>
</dbReference>
<dbReference type="CDD" id="cd04657">
    <property type="entry name" value="Piwi_ago-like"/>
    <property type="match status" value="1"/>
</dbReference>
<feature type="compositionally biased region" description="Gly residues" evidence="3">
    <location>
        <begin position="64"/>
        <end position="79"/>
    </location>
</feature>
<dbReference type="Pfam" id="PF02171">
    <property type="entry name" value="Piwi"/>
    <property type="match status" value="1"/>
</dbReference>
<dbReference type="InterPro" id="IPR012337">
    <property type="entry name" value="RNaseH-like_sf"/>
</dbReference>
<dbReference type="PROSITE" id="PS50821">
    <property type="entry name" value="PAZ"/>
    <property type="match status" value="1"/>
</dbReference>
<accession>A0AAW1TFA9</accession>
<dbReference type="Gene3D" id="3.30.420.10">
    <property type="entry name" value="Ribonuclease H-like superfamily/Ribonuclease H"/>
    <property type="match status" value="1"/>
</dbReference>
<evidence type="ECO:0000256" key="2">
    <source>
        <dbReference type="ARBA" id="ARBA00023158"/>
    </source>
</evidence>
<dbReference type="CDD" id="cd02846">
    <property type="entry name" value="PAZ_argonaute_like"/>
    <property type="match status" value="1"/>
</dbReference>
<dbReference type="InterPro" id="IPR014811">
    <property type="entry name" value="ArgoL1"/>
</dbReference>
<evidence type="ECO:0000313" key="6">
    <source>
        <dbReference type="EMBL" id="KAK9867756.1"/>
    </source>
</evidence>
<dbReference type="SUPFAM" id="SSF101690">
    <property type="entry name" value="PAZ domain"/>
    <property type="match status" value="1"/>
</dbReference>
<protein>
    <submittedName>
        <fullName evidence="6">Uncharacterized protein</fullName>
    </submittedName>
</protein>
<dbReference type="Pfam" id="PF16486">
    <property type="entry name" value="ArgoN"/>
    <property type="match status" value="1"/>
</dbReference>
<dbReference type="Gene3D" id="3.40.50.2300">
    <property type="match status" value="1"/>
</dbReference>
<feature type="region of interest" description="Disordered" evidence="3">
    <location>
        <begin position="145"/>
        <end position="169"/>
    </location>
</feature>
<dbReference type="Pfam" id="PF02170">
    <property type="entry name" value="PAZ"/>
    <property type="match status" value="1"/>
</dbReference>
<comment type="caution">
    <text evidence="6">The sequence shown here is derived from an EMBL/GenBank/DDBJ whole genome shotgun (WGS) entry which is preliminary data.</text>
</comment>
<comment type="similarity">
    <text evidence="1">Belongs to the argonaute family. Ago subfamily.</text>
</comment>
<dbReference type="EMBL" id="JALJOV010000066">
    <property type="protein sequence ID" value="KAK9867756.1"/>
    <property type="molecule type" value="Genomic_DNA"/>
</dbReference>
<dbReference type="Pfam" id="PF16488">
    <property type="entry name" value="ArgoL2"/>
    <property type="match status" value="1"/>
</dbReference>
<dbReference type="InterPro" id="IPR045246">
    <property type="entry name" value="Piwi_ago-like"/>
</dbReference>
<feature type="compositionally biased region" description="Gly residues" evidence="3">
    <location>
        <begin position="45"/>
        <end position="56"/>
    </location>
</feature>
<dbReference type="GO" id="GO:0031047">
    <property type="term" value="P:regulatory ncRNA-mediated gene silencing"/>
    <property type="evidence" value="ECO:0007669"/>
    <property type="project" value="UniProtKB-KW"/>
</dbReference>
<dbReference type="PROSITE" id="PS50822">
    <property type="entry name" value="PIWI"/>
    <property type="match status" value="1"/>
</dbReference>
<proteinExistence type="inferred from homology"/>
<organism evidence="6 7">
    <name type="scientific">Apatococcus fuscideae</name>
    <dbReference type="NCBI Taxonomy" id="2026836"/>
    <lineage>
        <taxon>Eukaryota</taxon>
        <taxon>Viridiplantae</taxon>
        <taxon>Chlorophyta</taxon>
        <taxon>core chlorophytes</taxon>
        <taxon>Trebouxiophyceae</taxon>
        <taxon>Chlorellales</taxon>
        <taxon>Chlorellaceae</taxon>
        <taxon>Apatococcus</taxon>
    </lineage>
</organism>
<evidence type="ECO:0000313" key="7">
    <source>
        <dbReference type="Proteomes" id="UP001485043"/>
    </source>
</evidence>
<dbReference type="Gene3D" id="2.170.260.10">
    <property type="entry name" value="paz domain"/>
    <property type="match status" value="1"/>
</dbReference>
<dbReference type="InterPro" id="IPR003100">
    <property type="entry name" value="PAZ_dom"/>
</dbReference>
<dbReference type="SMART" id="SM01163">
    <property type="entry name" value="DUF1785"/>
    <property type="match status" value="1"/>
</dbReference>
<feature type="domain" description="PAZ" evidence="4">
    <location>
        <begin position="344"/>
        <end position="458"/>
    </location>
</feature>
<dbReference type="InterPro" id="IPR032474">
    <property type="entry name" value="Argonaute_N"/>
</dbReference>
<keyword evidence="2" id="KW-0943">RNA-mediated gene silencing</keyword>
<reference evidence="6 7" key="1">
    <citation type="journal article" date="2024" name="Nat. Commun.">
        <title>Phylogenomics reveals the evolutionary origins of lichenization in chlorophyte algae.</title>
        <authorList>
            <person name="Puginier C."/>
            <person name="Libourel C."/>
            <person name="Otte J."/>
            <person name="Skaloud P."/>
            <person name="Haon M."/>
            <person name="Grisel S."/>
            <person name="Petersen M."/>
            <person name="Berrin J.G."/>
            <person name="Delaux P.M."/>
            <person name="Dal Grande F."/>
            <person name="Keller J."/>
        </authorList>
    </citation>
    <scope>NUCLEOTIDE SEQUENCE [LARGE SCALE GENOMIC DNA]</scope>
    <source>
        <strain evidence="6 7">SAG 2523</strain>
    </source>
</reference>
<evidence type="ECO:0000259" key="4">
    <source>
        <dbReference type="PROSITE" id="PS50821"/>
    </source>
</evidence>
<feature type="compositionally biased region" description="Polar residues" evidence="3">
    <location>
        <begin position="112"/>
        <end position="128"/>
    </location>
</feature>
<dbReference type="InterPro" id="IPR032472">
    <property type="entry name" value="ArgoL2"/>
</dbReference>
<dbReference type="AlphaFoldDB" id="A0AAW1TFA9"/>
<dbReference type="InterPro" id="IPR003165">
    <property type="entry name" value="Piwi"/>
</dbReference>
<dbReference type="InterPro" id="IPR036397">
    <property type="entry name" value="RNaseH_sf"/>
</dbReference>
<evidence type="ECO:0000256" key="1">
    <source>
        <dbReference type="ARBA" id="ARBA00008201"/>
    </source>
</evidence>
<feature type="compositionally biased region" description="Basic and acidic residues" evidence="3">
    <location>
        <begin position="80"/>
        <end position="93"/>
    </location>
</feature>
<dbReference type="GO" id="GO:0003723">
    <property type="term" value="F:RNA binding"/>
    <property type="evidence" value="ECO:0007669"/>
    <property type="project" value="InterPro"/>
</dbReference>
<dbReference type="Pfam" id="PF08699">
    <property type="entry name" value="ArgoL1"/>
    <property type="match status" value="1"/>
</dbReference>
<feature type="domain" description="Piwi" evidence="5">
    <location>
        <begin position="645"/>
        <end position="956"/>
    </location>
</feature>
<feature type="region of interest" description="Disordered" evidence="3">
    <location>
        <begin position="37"/>
        <end position="129"/>
    </location>
</feature>
<dbReference type="SMART" id="SM00949">
    <property type="entry name" value="PAZ"/>
    <property type="match status" value="1"/>
</dbReference>
<dbReference type="PANTHER" id="PTHR22891">
    <property type="entry name" value="EUKARYOTIC TRANSLATION INITIATION FACTOR 2C"/>
    <property type="match status" value="1"/>
</dbReference>
<gene>
    <name evidence="6" type="ORF">WJX84_004406</name>
</gene>
<dbReference type="SMART" id="SM00950">
    <property type="entry name" value="Piwi"/>
    <property type="match status" value="1"/>
</dbReference>
<name>A0AAW1TFA9_9CHLO</name>
<feature type="compositionally biased region" description="Gly residues" evidence="3">
    <location>
        <begin position="94"/>
        <end position="109"/>
    </location>
</feature>
<evidence type="ECO:0000256" key="3">
    <source>
        <dbReference type="SAM" id="MobiDB-lite"/>
    </source>
</evidence>
<dbReference type="Proteomes" id="UP001485043">
    <property type="component" value="Unassembled WGS sequence"/>
</dbReference>